<proteinExistence type="inferred from homology"/>
<reference evidence="5" key="2">
    <citation type="journal article" date="2023" name="IMA Fungus">
        <title>Comparative genomic study of the Penicillium genus elucidates a diverse pangenome and 15 lateral gene transfer events.</title>
        <authorList>
            <person name="Petersen C."/>
            <person name="Sorensen T."/>
            <person name="Nielsen M.R."/>
            <person name="Sondergaard T.E."/>
            <person name="Sorensen J.L."/>
            <person name="Fitzpatrick D.A."/>
            <person name="Frisvad J.C."/>
            <person name="Nielsen K.L."/>
        </authorList>
    </citation>
    <scope>NUCLEOTIDE SEQUENCE</scope>
    <source>
        <strain evidence="5">IBT 30069</strain>
    </source>
</reference>
<accession>A0A9W9F357</accession>
<dbReference type="GO" id="GO:0004777">
    <property type="term" value="F:succinate-semialdehyde dehydrogenase (NAD+) activity"/>
    <property type="evidence" value="ECO:0007669"/>
    <property type="project" value="TreeGrafter"/>
</dbReference>
<evidence type="ECO:0000259" key="4">
    <source>
        <dbReference type="Pfam" id="PF00171"/>
    </source>
</evidence>
<evidence type="ECO:0000313" key="6">
    <source>
        <dbReference type="Proteomes" id="UP001149165"/>
    </source>
</evidence>
<dbReference type="CDD" id="cd07103">
    <property type="entry name" value="ALDH_F5_SSADH_GabD"/>
    <property type="match status" value="1"/>
</dbReference>
<keyword evidence="3" id="KW-0560">Oxidoreductase</keyword>
<dbReference type="OrthoDB" id="310895at2759"/>
<dbReference type="GO" id="GO:0005737">
    <property type="term" value="C:cytoplasm"/>
    <property type="evidence" value="ECO:0007669"/>
    <property type="project" value="TreeGrafter"/>
</dbReference>
<gene>
    <name evidence="5" type="ORF">N7456_008699</name>
</gene>
<dbReference type="InterPro" id="IPR016161">
    <property type="entry name" value="Ald_DH/histidinol_DH"/>
</dbReference>
<comment type="pathway">
    <text evidence="1">Amino-acid degradation; 4-aminobutanoate degradation.</text>
</comment>
<dbReference type="InterPro" id="IPR016162">
    <property type="entry name" value="Ald_DH_N"/>
</dbReference>
<dbReference type="AlphaFoldDB" id="A0A9W9F357"/>
<evidence type="ECO:0000313" key="5">
    <source>
        <dbReference type="EMBL" id="KAJ5092838.1"/>
    </source>
</evidence>
<dbReference type="EMBL" id="JAPQKH010000006">
    <property type="protein sequence ID" value="KAJ5092838.1"/>
    <property type="molecule type" value="Genomic_DNA"/>
</dbReference>
<dbReference type="Gene3D" id="3.40.605.10">
    <property type="entry name" value="Aldehyde Dehydrogenase, Chain A, domain 1"/>
    <property type="match status" value="1"/>
</dbReference>
<dbReference type="FunFam" id="3.40.309.10:FF:000004">
    <property type="entry name" value="Succinate-semialdehyde dehydrogenase I"/>
    <property type="match status" value="1"/>
</dbReference>
<organism evidence="5 6">
    <name type="scientific">Penicillium angulare</name>
    <dbReference type="NCBI Taxonomy" id="116970"/>
    <lineage>
        <taxon>Eukaryota</taxon>
        <taxon>Fungi</taxon>
        <taxon>Dikarya</taxon>
        <taxon>Ascomycota</taxon>
        <taxon>Pezizomycotina</taxon>
        <taxon>Eurotiomycetes</taxon>
        <taxon>Eurotiomycetidae</taxon>
        <taxon>Eurotiales</taxon>
        <taxon>Aspergillaceae</taxon>
        <taxon>Penicillium</taxon>
    </lineage>
</organism>
<dbReference type="PANTHER" id="PTHR43353">
    <property type="entry name" value="SUCCINATE-SEMIALDEHYDE DEHYDROGENASE, MITOCHONDRIAL"/>
    <property type="match status" value="1"/>
</dbReference>
<dbReference type="InterPro" id="IPR050740">
    <property type="entry name" value="Aldehyde_DH_Superfamily"/>
</dbReference>
<comment type="caution">
    <text evidence="5">The sequence shown here is derived from an EMBL/GenBank/DDBJ whole genome shotgun (WGS) entry which is preliminary data.</text>
</comment>
<dbReference type="FunFam" id="3.40.605.10:FF:000023">
    <property type="entry name" value="Succinate-semialdehyde dehydrogenase (Eurofung)"/>
    <property type="match status" value="1"/>
</dbReference>
<evidence type="ECO:0000256" key="1">
    <source>
        <dbReference type="ARBA" id="ARBA00005176"/>
    </source>
</evidence>
<dbReference type="InterPro" id="IPR015590">
    <property type="entry name" value="Aldehyde_DH_dom"/>
</dbReference>
<comment type="similarity">
    <text evidence="2">Belongs to the aldehyde dehydrogenase family.</text>
</comment>
<reference evidence="5" key="1">
    <citation type="submission" date="2022-11" db="EMBL/GenBank/DDBJ databases">
        <authorList>
            <person name="Petersen C."/>
        </authorList>
    </citation>
    <scope>NUCLEOTIDE SEQUENCE</scope>
    <source>
        <strain evidence="5">IBT 30069</strain>
    </source>
</reference>
<dbReference type="SUPFAM" id="SSF53720">
    <property type="entry name" value="ALDH-like"/>
    <property type="match status" value="1"/>
</dbReference>
<evidence type="ECO:0000256" key="3">
    <source>
        <dbReference type="ARBA" id="ARBA00023002"/>
    </source>
</evidence>
<feature type="domain" description="Aldehyde dehydrogenase" evidence="4">
    <location>
        <begin position="25"/>
        <end position="490"/>
    </location>
</feature>
<sequence>MSANDTLQLNDPSILHEASLLNGAWVPAISGKRFDVEDPGSNRVFASCPTNQTEDVDRYVVSSQKAFEEYRHVNPRVRAKILLKWHELITNAREDIAKIMVYETGKPMTEALGEVDYALGFAWWFAGEAERIRGSVSQPSVSDRRTFVIKQPIGVSVALVPWNFPVAMIIRKVAAALAAGCSMIVKPSPETPLSVNALADLAIRAGLPAGVLNVISTDNDNTPSVSERLCKHPLVRKVTFTGSTRVGSIVAKHCSEGLKKVTMELGGNCPFIVFDDGDLDEAVAALMVLKWRTAGQACTHANRVYVQSGVYEKFAQMMLEATQSKIHVGHGTDKSTTMGPLTTCRGVEKLERHVADAVEKGATVLCGGKRPANLSSGYFFEPTIISGMTCDMLTTKEEIFGPILGLYKFNSEEEVVKMANDTSMGLASYFFTKDVDRTWRMLESLEAGMIGMNTGNSSCAESPFGGIKESGYGKEAGKDVAIEEYLVSKTGTLTIHQSS</sequence>
<evidence type="ECO:0000256" key="2">
    <source>
        <dbReference type="ARBA" id="ARBA00009986"/>
    </source>
</evidence>
<protein>
    <recommendedName>
        <fullName evidence="4">Aldehyde dehydrogenase domain-containing protein</fullName>
    </recommendedName>
</protein>
<dbReference type="Pfam" id="PF00171">
    <property type="entry name" value="Aldedh"/>
    <property type="match status" value="1"/>
</dbReference>
<dbReference type="GO" id="GO:0009450">
    <property type="term" value="P:gamma-aminobutyric acid catabolic process"/>
    <property type="evidence" value="ECO:0007669"/>
    <property type="project" value="TreeGrafter"/>
</dbReference>
<dbReference type="PANTHER" id="PTHR43353:SF7">
    <property type="entry name" value="SUCCINATE SEMIALDEHYDE DEHYDROGENASE (EUROFUNG)"/>
    <property type="match status" value="1"/>
</dbReference>
<keyword evidence="6" id="KW-1185">Reference proteome</keyword>
<name>A0A9W9F357_9EURO</name>
<dbReference type="Gene3D" id="3.40.309.10">
    <property type="entry name" value="Aldehyde Dehydrogenase, Chain A, domain 2"/>
    <property type="match status" value="1"/>
</dbReference>
<dbReference type="Proteomes" id="UP001149165">
    <property type="component" value="Unassembled WGS sequence"/>
</dbReference>
<dbReference type="InterPro" id="IPR016163">
    <property type="entry name" value="Ald_DH_C"/>
</dbReference>